<dbReference type="InterPro" id="IPR003347">
    <property type="entry name" value="JmjC_dom"/>
</dbReference>
<dbReference type="AlphaFoldDB" id="A0A8J2V244"/>
<proteinExistence type="predicted"/>
<dbReference type="SUPFAM" id="SSF51197">
    <property type="entry name" value="Clavaminate synthase-like"/>
    <property type="match status" value="1"/>
</dbReference>
<evidence type="ECO:0000259" key="1">
    <source>
        <dbReference type="PROSITE" id="PS51184"/>
    </source>
</evidence>
<dbReference type="Proteomes" id="UP000613582">
    <property type="component" value="Unassembled WGS sequence"/>
</dbReference>
<dbReference type="PANTHER" id="PTHR12461">
    <property type="entry name" value="HYPOXIA-INDUCIBLE FACTOR 1 ALPHA INHIBITOR-RELATED"/>
    <property type="match status" value="1"/>
</dbReference>
<keyword evidence="3" id="KW-1185">Reference proteome</keyword>
<sequence length="347" mass="38825">MPANSHRMTDALPDPAPVRELALTRAGDLPEAVMESPEPVILRGWVSDWPVVKAARANDKALHDYLSRFDRGAVVPVSVGPPALQGRVFYTDDFSSSNADRGTAAIGEVLRRIADTGTQDAPPLIYLASATIDDCLPGFREENDVGFGAHDPLASIWIGTRTRIAAHNDLPRNLACVAAGRRRFTLFPPDQLPNLYIGPIENTPASRPISLVDFADPDLDRFPRFAEAMQHAQVAEMEAGDALFIPSMWWHHVEALEAFNVLVNYWWRTVPDYLGTPQDVLNHAMLTIRDMPPEEKRIWKQYFDHYVFENDETTAAHIPAHARGMLDPITDQSARRLRALLLNRLNR</sequence>
<dbReference type="Gene3D" id="2.60.120.650">
    <property type="entry name" value="Cupin"/>
    <property type="match status" value="1"/>
</dbReference>
<dbReference type="InterPro" id="IPR041667">
    <property type="entry name" value="Cupin_8"/>
</dbReference>
<name>A0A8J2V244_9PROT</name>
<dbReference type="PROSITE" id="PS51184">
    <property type="entry name" value="JMJC"/>
    <property type="match status" value="1"/>
</dbReference>
<dbReference type="RefSeq" id="WP_206711243.1">
    <property type="nucleotide sequence ID" value="NZ_BMGH01000001.1"/>
</dbReference>
<feature type="domain" description="JmjC" evidence="1">
    <location>
        <begin position="125"/>
        <end position="284"/>
    </location>
</feature>
<dbReference type="SMART" id="SM00558">
    <property type="entry name" value="JmjC"/>
    <property type="match status" value="1"/>
</dbReference>
<reference evidence="2" key="1">
    <citation type="journal article" date="2014" name="Int. J. Syst. Evol. Microbiol.">
        <title>Complete genome sequence of Corynebacterium casei LMG S-19264T (=DSM 44701T), isolated from a smear-ripened cheese.</title>
        <authorList>
            <consortium name="US DOE Joint Genome Institute (JGI-PGF)"/>
            <person name="Walter F."/>
            <person name="Albersmeier A."/>
            <person name="Kalinowski J."/>
            <person name="Ruckert C."/>
        </authorList>
    </citation>
    <scope>NUCLEOTIDE SEQUENCE</scope>
    <source>
        <strain evidence="2">CGMCC 1.12921</strain>
    </source>
</reference>
<protein>
    <submittedName>
        <fullName evidence="2">Cupin</fullName>
    </submittedName>
</protein>
<comment type="caution">
    <text evidence="2">The sequence shown here is derived from an EMBL/GenBank/DDBJ whole genome shotgun (WGS) entry which is preliminary data.</text>
</comment>
<reference evidence="2" key="2">
    <citation type="submission" date="2020-09" db="EMBL/GenBank/DDBJ databases">
        <authorList>
            <person name="Sun Q."/>
            <person name="Zhou Y."/>
        </authorList>
    </citation>
    <scope>NUCLEOTIDE SEQUENCE</scope>
    <source>
        <strain evidence="2">CGMCC 1.12921</strain>
    </source>
</reference>
<evidence type="ECO:0000313" key="3">
    <source>
        <dbReference type="Proteomes" id="UP000613582"/>
    </source>
</evidence>
<organism evidence="2 3">
    <name type="scientific">Aquisalinus flavus</name>
    <dbReference type="NCBI Taxonomy" id="1526572"/>
    <lineage>
        <taxon>Bacteria</taxon>
        <taxon>Pseudomonadati</taxon>
        <taxon>Pseudomonadota</taxon>
        <taxon>Alphaproteobacteria</taxon>
        <taxon>Parvularculales</taxon>
        <taxon>Parvularculaceae</taxon>
        <taxon>Aquisalinus</taxon>
    </lineage>
</organism>
<accession>A0A8J2V244</accession>
<dbReference type="EMBL" id="BMGH01000001">
    <property type="protein sequence ID" value="GGD07548.1"/>
    <property type="molecule type" value="Genomic_DNA"/>
</dbReference>
<dbReference type="Pfam" id="PF13621">
    <property type="entry name" value="Cupin_8"/>
    <property type="match status" value="1"/>
</dbReference>
<gene>
    <name evidence="2" type="ORF">GCM10011342_15460</name>
</gene>
<evidence type="ECO:0000313" key="2">
    <source>
        <dbReference type="EMBL" id="GGD07548.1"/>
    </source>
</evidence>
<dbReference type="PANTHER" id="PTHR12461:SF105">
    <property type="entry name" value="HYPOXIA-INDUCIBLE FACTOR 1-ALPHA INHIBITOR"/>
    <property type="match status" value="1"/>
</dbReference>